<dbReference type="Proteomes" id="UP000812287">
    <property type="component" value="Unassembled WGS sequence"/>
</dbReference>
<evidence type="ECO:0000256" key="5">
    <source>
        <dbReference type="SAM" id="MobiDB-lite"/>
    </source>
</evidence>
<keyword evidence="8" id="KW-1185">Reference proteome</keyword>
<feature type="region of interest" description="Disordered" evidence="5">
    <location>
        <begin position="497"/>
        <end position="521"/>
    </location>
</feature>
<dbReference type="GeneID" id="66100186"/>
<feature type="transmembrane region" description="Helical" evidence="6">
    <location>
        <begin position="299"/>
        <end position="323"/>
    </location>
</feature>
<feature type="compositionally biased region" description="Polar residues" evidence="5">
    <location>
        <begin position="432"/>
        <end position="448"/>
    </location>
</feature>
<feature type="region of interest" description="Disordered" evidence="5">
    <location>
        <begin position="355"/>
        <end position="378"/>
    </location>
</feature>
<dbReference type="OrthoDB" id="3006559at2759"/>
<keyword evidence="3 6" id="KW-1133">Transmembrane helix</keyword>
<comment type="subcellular location">
    <subcellularLocation>
        <location evidence="1">Membrane</location>
        <topology evidence="1">Single-pass membrane protein</topology>
    </subcellularLocation>
</comment>
<evidence type="ECO:0000256" key="3">
    <source>
        <dbReference type="ARBA" id="ARBA00022989"/>
    </source>
</evidence>
<feature type="region of interest" description="Disordered" evidence="5">
    <location>
        <begin position="432"/>
        <end position="476"/>
    </location>
</feature>
<feature type="compositionally biased region" description="Low complexity" evidence="5">
    <location>
        <begin position="502"/>
        <end position="521"/>
    </location>
</feature>
<keyword evidence="2 6" id="KW-0812">Transmembrane</keyword>
<dbReference type="AlphaFoldDB" id="A0A9P7VIG9"/>
<keyword evidence="4 6" id="KW-0472">Membrane</keyword>
<evidence type="ECO:0000256" key="6">
    <source>
        <dbReference type="SAM" id="Phobius"/>
    </source>
</evidence>
<dbReference type="InterPro" id="IPR051694">
    <property type="entry name" value="Immunoregulatory_rcpt-like"/>
</dbReference>
<feature type="compositionally biased region" description="Pro residues" evidence="5">
    <location>
        <begin position="453"/>
        <end position="466"/>
    </location>
</feature>
<dbReference type="GO" id="GO:0071944">
    <property type="term" value="C:cell periphery"/>
    <property type="evidence" value="ECO:0007669"/>
    <property type="project" value="UniProtKB-ARBA"/>
</dbReference>
<evidence type="ECO:0000313" key="8">
    <source>
        <dbReference type="Proteomes" id="UP000812287"/>
    </source>
</evidence>
<proteinExistence type="predicted"/>
<feature type="transmembrane region" description="Helical" evidence="6">
    <location>
        <begin position="154"/>
        <end position="179"/>
    </location>
</feature>
<accession>A0A9P7VIG9</accession>
<evidence type="ECO:0000256" key="1">
    <source>
        <dbReference type="ARBA" id="ARBA00004167"/>
    </source>
</evidence>
<organism evidence="7 8">
    <name type="scientific">Guyanagaster necrorhizus</name>
    <dbReference type="NCBI Taxonomy" id="856835"/>
    <lineage>
        <taxon>Eukaryota</taxon>
        <taxon>Fungi</taxon>
        <taxon>Dikarya</taxon>
        <taxon>Basidiomycota</taxon>
        <taxon>Agaricomycotina</taxon>
        <taxon>Agaricomycetes</taxon>
        <taxon>Agaricomycetidae</taxon>
        <taxon>Agaricales</taxon>
        <taxon>Marasmiineae</taxon>
        <taxon>Physalacriaceae</taxon>
        <taxon>Guyanagaster</taxon>
    </lineage>
</organism>
<feature type="transmembrane region" description="Helical" evidence="6">
    <location>
        <begin position="6"/>
        <end position="26"/>
    </location>
</feature>
<name>A0A9P7VIG9_9AGAR</name>
<dbReference type="EMBL" id="MU250565">
    <property type="protein sequence ID" value="KAG7440970.1"/>
    <property type="molecule type" value="Genomic_DNA"/>
</dbReference>
<evidence type="ECO:0000313" key="7">
    <source>
        <dbReference type="EMBL" id="KAG7440970.1"/>
    </source>
</evidence>
<comment type="caution">
    <text evidence="7">The sequence shown here is derived from an EMBL/GenBank/DDBJ whole genome shotgun (WGS) entry which is preliminary data.</text>
</comment>
<feature type="transmembrane region" description="Helical" evidence="6">
    <location>
        <begin position="257"/>
        <end position="279"/>
    </location>
</feature>
<protein>
    <submittedName>
        <fullName evidence="7">Uncharacterized protein</fullName>
    </submittedName>
</protein>
<sequence>MSIGAIIQTASLNIIMILVSRVIIGLGNGRELSTLKLEERTKLKNLKYIRRRAKRSPQVDEILEDEPAQLGDLPRCLISMSDINVSLVFYVPFEVLVLTLYQEFLPDNDETPRHRPRGKGHLETSGTSTEPNNDDHALGLGSEYRKPYQSHLGIRYAIIAMQYDLALGLVSWSITMMTIHHIKRSALKQGFNVLLITTRFSTLSFSHYGQTWGVVTNPQPALLSSITKNTGDLVPLHRDKYGQLLPKAVQARGFDGWMAVSIFYISLLPSTSISAMPSVPLMKRDSSATSSSSNSGTSAQVVVGVVLGAVVLLLFIAFVAWFFKRYRRRRRNPPPSSPNVVYNPKLSRVSDIGRLLEPEPPSRSETKAVDSRPLLSPEPFHTKVDSSHTWVPSGIHYPNAAPEEAYHIEFDRLPTPTFSDKFGEQILSSSLMEESSTPYLQSSFGSRHTSPQTSPPATPPPVPGPKSLPQLIIPGKDSPAIPASRYLLTRPIAKMETPIESPPMSSSSSVSSESLYSQASASTRRHTMLSVYEVPPPVPPIPFAFRSSSGLRALPQIPDHVLKRARGEEQKDELHRMSTKVIASLVKGRVKRTKGADLDRYGSRVSRIERADSIKSIATSSDEEEETTSMSMYYPRLERTRRRWEKRTQARMDTVMETSSPPSPDANYTFNVSTSPLRVRKNSLTAL</sequence>
<gene>
    <name evidence="7" type="ORF">BT62DRAFT_1012188</name>
</gene>
<dbReference type="PANTHER" id="PTHR15549">
    <property type="entry name" value="PAIRED IMMUNOGLOBULIN-LIKE TYPE 2 RECEPTOR"/>
    <property type="match status" value="1"/>
</dbReference>
<feature type="region of interest" description="Disordered" evidence="5">
    <location>
        <begin position="109"/>
        <end position="137"/>
    </location>
</feature>
<dbReference type="PANTHER" id="PTHR15549:SF27">
    <property type="entry name" value="CHITIN-BINDING TYPE-1 DOMAIN-CONTAINING PROTEIN"/>
    <property type="match status" value="1"/>
</dbReference>
<reference evidence="7" key="1">
    <citation type="submission" date="2020-11" db="EMBL/GenBank/DDBJ databases">
        <title>Adaptations for nitrogen fixation in a non-lichenized fungal sporocarp promotes dispersal by wood-feeding termites.</title>
        <authorList>
            <consortium name="DOE Joint Genome Institute"/>
            <person name="Koch R.A."/>
            <person name="Yoon G."/>
            <person name="Arayal U."/>
            <person name="Lail K."/>
            <person name="Amirebrahimi M."/>
            <person name="Labutti K."/>
            <person name="Lipzen A."/>
            <person name="Riley R."/>
            <person name="Barry K."/>
            <person name="Henrissat B."/>
            <person name="Grigoriev I.V."/>
            <person name="Herr J.R."/>
            <person name="Aime M.C."/>
        </authorList>
    </citation>
    <scope>NUCLEOTIDE SEQUENCE</scope>
    <source>
        <strain evidence="7">MCA 3950</strain>
    </source>
</reference>
<dbReference type="RefSeq" id="XP_043034470.1">
    <property type="nucleotide sequence ID" value="XM_043177899.1"/>
</dbReference>
<feature type="transmembrane region" description="Helical" evidence="6">
    <location>
        <begin position="83"/>
        <end position="101"/>
    </location>
</feature>
<evidence type="ECO:0000256" key="4">
    <source>
        <dbReference type="ARBA" id="ARBA00023136"/>
    </source>
</evidence>
<feature type="compositionally biased region" description="Basic and acidic residues" evidence="5">
    <location>
        <begin position="355"/>
        <end position="370"/>
    </location>
</feature>
<dbReference type="GO" id="GO:0016020">
    <property type="term" value="C:membrane"/>
    <property type="evidence" value="ECO:0007669"/>
    <property type="project" value="UniProtKB-SubCell"/>
</dbReference>
<evidence type="ECO:0000256" key="2">
    <source>
        <dbReference type="ARBA" id="ARBA00022692"/>
    </source>
</evidence>